<reference evidence="1 2" key="1">
    <citation type="submission" date="2019-05" db="EMBL/GenBank/DDBJ databases">
        <title>We sequenced the genome of Paenibacillus hemerocallicola KCTC 33185 for further insight into its adaptation and study the phylogeny of Paenibacillus.</title>
        <authorList>
            <person name="Narsing Rao M.P."/>
        </authorList>
    </citation>
    <scope>NUCLEOTIDE SEQUENCE [LARGE SCALE GENOMIC DNA]</scope>
    <source>
        <strain evidence="1 2">KCTC 33185</strain>
    </source>
</reference>
<proteinExistence type="predicted"/>
<name>A0A5C4TC73_9BACL</name>
<dbReference type="PANTHER" id="PTHR46656:SF3">
    <property type="entry name" value="PUTATIVE-RELATED"/>
    <property type="match status" value="1"/>
</dbReference>
<sequence length="377" mass="43893">MSDDRRRYGRSVNVLLEGIFYNGHGLAEGNRILLRMLHEAGFRVRIEARDADERHKLQDPEEERFISSFETTELVSNDIYLYNWVGSYVRRRPEFRVNIARTTFETDRIPDSWVPELNSFDEVWVQSSFNKTTFVSSGVNVPIRLIPNFFETDRYTPDGPVLPLPVRESFRFLSVFDLKRRKGYDVLLDAFLDEFSRQDDIALVIKIRDNNKEGLLVEQIEAHPKPKREKPPVYIIDQMLSPEELLQLYRACDAFVLPTRGEGWGRPFFEAMLMEMPVIGTNWSGQVDFMNSRNSHLIEVEQFVEITDNENRAFIGHVWAEPSRTDLCKKMRTVAKRQSEAKVRAVEARKGLLRKFGKQVTADKVIGELSKFCEIFA</sequence>
<dbReference type="EMBL" id="VDCQ01000010">
    <property type="protein sequence ID" value="TNJ66535.1"/>
    <property type="molecule type" value="Genomic_DNA"/>
</dbReference>
<dbReference type="Gene3D" id="3.40.50.2000">
    <property type="entry name" value="Glycogen Phosphorylase B"/>
    <property type="match status" value="1"/>
</dbReference>
<comment type="caution">
    <text evidence="1">The sequence shown here is derived from an EMBL/GenBank/DDBJ whole genome shotgun (WGS) entry which is preliminary data.</text>
</comment>
<dbReference type="Pfam" id="PF13692">
    <property type="entry name" value="Glyco_trans_1_4"/>
    <property type="match status" value="1"/>
</dbReference>
<evidence type="ECO:0000313" key="2">
    <source>
        <dbReference type="Proteomes" id="UP000307943"/>
    </source>
</evidence>
<gene>
    <name evidence="1" type="ORF">FE784_09730</name>
</gene>
<keyword evidence="2" id="KW-1185">Reference proteome</keyword>
<accession>A0A5C4TC73</accession>
<dbReference type="SUPFAM" id="SSF53756">
    <property type="entry name" value="UDP-Glycosyltransferase/glycogen phosphorylase"/>
    <property type="match status" value="1"/>
</dbReference>
<dbReference type="GO" id="GO:0016740">
    <property type="term" value="F:transferase activity"/>
    <property type="evidence" value="ECO:0007669"/>
    <property type="project" value="UniProtKB-KW"/>
</dbReference>
<dbReference type="AlphaFoldDB" id="A0A5C4TC73"/>
<protein>
    <submittedName>
        <fullName evidence="1">Glycosyltransferase family 4 protein</fullName>
    </submittedName>
</protein>
<keyword evidence="1" id="KW-0808">Transferase</keyword>
<evidence type="ECO:0000313" key="1">
    <source>
        <dbReference type="EMBL" id="TNJ66535.1"/>
    </source>
</evidence>
<dbReference type="Proteomes" id="UP000307943">
    <property type="component" value="Unassembled WGS sequence"/>
</dbReference>
<organism evidence="1 2">
    <name type="scientific">Paenibacillus hemerocallicola</name>
    <dbReference type="NCBI Taxonomy" id="1172614"/>
    <lineage>
        <taxon>Bacteria</taxon>
        <taxon>Bacillati</taxon>
        <taxon>Bacillota</taxon>
        <taxon>Bacilli</taxon>
        <taxon>Bacillales</taxon>
        <taxon>Paenibacillaceae</taxon>
        <taxon>Paenibacillus</taxon>
    </lineage>
</organism>
<dbReference type="OrthoDB" id="440232at2"/>
<dbReference type="PANTHER" id="PTHR46656">
    <property type="entry name" value="PUTATIVE-RELATED"/>
    <property type="match status" value="1"/>
</dbReference>